<accession>A0A1F7IR76</accession>
<name>A0A1F7IR76_9BACT</name>
<dbReference type="AlphaFoldDB" id="A0A1F7IR76"/>
<organism evidence="2 3">
    <name type="scientific">Candidatus Roizmanbacteria bacterium RIFCSPLOWO2_01_FULL_38_12</name>
    <dbReference type="NCBI Taxonomy" id="1802061"/>
    <lineage>
        <taxon>Bacteria</taxon>
        <taxon>Candidatus Roizmaniibacteriota</taxon>
    </lineage>
</organism>
<comment type="caution">
    <text evidence="2">The sequence shown here is derived from an EMBL/GenBank/DDBJ whole genome shotgun (WGS) entry which is preliminary data.</text>
</comment>
<evidence type="ECO:0000313" key="2">
    <source>
        <dbReference type="EMBL" id="OGK45858.1"/>
    </source>
</evidence>
<evidence type="ECO:0000313" key="3">
    <source>
        <dbReference type="Proteomes" id="UP000177141"/>
    </source>
</evidence>
<gene>
    <name evidence="2" type="ORF">A3A93_00925</name>
</gene>
<feature type="region of interest" description="Disordered" evidence="1">
    <location>
        <begin position="431"/>
        <end position="462"/>
    </location>
</feature>
<proteinExistence type="predicted"/>
<feature type="compositionally biased region" description="Low complexity" evidence="1">
    <location>
        <begin position="444"/>
        <end position="462"/>
    </location>
</feature>
<protein>
    <submittedName>
        <fullName evidence="2">Uncharacterized protein</fullName>
    </submittedName>
</protein>
<dbReference type="Proteomes" id="UP000177141">
    <property type="component" value="Unassembled WGS sequence"/>
</dbReference>
<dbReference type="EMBL" id="MGAL01000046">
    <property type="protein sequence ID" value="OGK45858.1"/>
    <property type="molecule type" value="Genomic_DNA"/>
</dbReference>
<reference evidence="2 3" key="1">
    <citation type="journal article" date="2016" name="Nat. Commun.">
        <title>Thousands of microbial genomes shed light on interconnected biogeochemical processes in an aquifer system.</title>
        <authorList>
            <person name="Anantharaman K."/>
            <person name="Brown C.T."/>
            <person name="Hug L.A."/>
            <person name="Sharon I."/>
            <person name="Castelle C.J."/>
            <person name="Probst A.J."/>
            <person name="Thomas B.C."/>
            <person name="Singh A."/>
            <person name="Wilkins M.J."/>
            <person name="Karaoz U."/>
            <person name="Brodie E.L."/>
            <person name="Williams K.H."/>
            <person name="Hubbard S.S."/>
            <person name="Banfield J.F."/>
        </authorList>
    </citation>
    <scope>NUCLEOTIDE SEQUENCE [LARGE SCALE GENOMIC DNA]</scope>
</reference>
<evidence type="ECO:0000256" key="1">
    <source>
        <dbReference type="SAM" id="MobiDB-lite"/>
    </source>
</evidence>
<sequence>MSIESTVAVATQFSNKSYDKFSQDLADVGVLQLKFNKELGIEKAVRLNYNPVLARANFERLTSDNRRQNFRNYELWQIQTALRERNHAAKSSVNYLIDEHGEMRNELFPDEPFSHILERGLAYRKSIGSKELEREYAEYEGWLQVCNVLKHPDTPAGAKFIAISCPGIVADTNYNDNFVDIYEAHDDPVTGKRYITMTRNASKLTYGDYENNAAQLQNGYFDNLEGPIDAWYLRNPIYKNPSVDARSTDELFEQIFGHREGAMGEADFQQLWQQLIPVVLYYINNLCAEEFHPSSLAISWNAVLKKNDLMKTILENTKISKDQQMQNTQLQIPQFYGNLHEEIDWLGRQQIDMVAAACGTSGGFKIEYKDGLAPKNPIQELLSNSVAKFGVEEDNYGSLHFDCPHCRFDNKRDYGKLLTKCKSCGEDVTCGDSKEKTSVTKNMTTASTNEPTNSTSPPTIGK</sequence>